<dbReference type="RefSeq" id="WP_186877103.1">
    <property type="nucleotide sequence ID" value="NZ_JACOPF010000005.1"/>
</dbReference>
<dbReference type="PANTHER" id="PTHR30151">
    <property type="entry name" value="ALKANE SULFONATE ABC TRANSPORTER-RELATED, MEMBRANE SUBUNIT"/>
    <property type="match status" value="1"/>
</dbReference>
<gene>
    <name evidence="9" type="ORF">H8S37_16190</name>
</gene>
<evidence type="ECO:0000256" key="3">
    <source>
        <dbReference type="ARBA" id="ARBA00022475"/>
    </source>
</evidence>
<dbReference type="CDD" id="cd06261">
    <property type="entry name" value="TM_PBP2"/>
    <property type="match status" value="1"/>
</dbReference>
<feature type="transmembrane region" description="Helical" evidence="7">
    <location>
        <begin position="103"/>
        <end position="125"/>
    </location>
</feature>
<proteinExistence type="inferred from homology"/>
<organism evidence="9 10">
    <name type="scientific">Mediterraneibacter hominis</name>
    <dbReference type="NCBI Taxonomy" id="2763054"/>
    <lineage>
        <taxon>Bacteria</taxon>
        <taxon>Bacillati</taxon>
        <taxon>Bacillota</taxon>
        <taxon>Clostridia</taxon>
        <taxon>Lachnospirales</taxon>
        <taxon>Lachnospiraceae</taxon>
        <taxon>Mediterraneibacter</taxon>
    </lineage>
</organism>
<feature type="transmembrane region" description="Helical" evidence="7">
    <location>
        <begin position="73"/>
        <end position="91"/>
    </location>
</feature>
<evidence type="ECO:0000259" key="8">
    <source>
        <dbReference type="PROSITE" id="PS50928"/>
    </source>
</evidence>
<dbReference type="SUPFAM" id="SSF161098">
    <property type="entry name" value="MetI-like"/>
    <property type="match status" value="1"/>
</dbReference>
<dbReference type="GO" id="GO:0042918">
    <property type="term" value="P:alkanesulfonate transmembrane transport"/>
    <property type="evidence" value="ECO:0007669"/>
    <property type="project" value="UniProtKB-ARBA"/>
</dbReference>
<protein>
    <submittedName>
        <fullName evidence="9">ABC transporter permease</fullName>
    </submittedName>
</protein>
<name>A0A923RS59_9FIRM</name>
<evidence type="ECO:0000313" key="10">
    <source>
        <dbReference type="Proteomes" id="UP000652477"/>
    </source>
</evidence>
<evidence type="ECO:0000256" key="7">
    <source>
        <dbReference type="RuleBase" id="RU363032"/>
    </source>
</evidence>
<evidence type="ECO:0000256" key="4">
    <source>
        <dbReference type="ARBA" id="ARBA00022692"/>
    </source>
</evidence>
<comment type="caution">
    <text evidence="9">The sequence shown here is derived from an EMBL/GenBank/DDBJ whole genome shotgun (WGS) entry which is preliminary data.</text>
</comment>
<evidence type="ECO:0000256" key="2">
    <source>
        <dbReference type="ARBA" id="ARBA00022448"/>
    </source>
</evidence>
<accession>A0A923RS59</accession>
<keyword evidence="2 7" id="KW-0813">Transport</keyword>
<dbReference type="PROSITE" id="PS50928">
    <property type="entry name" value="ABC_TM1"/>
    <property type="match status" value="1"/>
</dbReference>
<comment type="subcellular location">
    <subcellularLocation>
        <location evidence="1 7">Cell membrane</location>
        <topology evidence="1 7">Multi-pass membrane protein</topology>
    </subcellularLocation>
</comment>
<keyword evidence="4 7" id="KW-0812">Transmembrane</keyword>
<feature type="transmembrane region" description="Helical" evidence="7">
    <location>
        <begin position="224"/>
        <end position="248"/>
    </location>
</feature>
<evidence type="ECO:0000313" key="9">
    <source>
        <dbReference type="EMBL" id="MBC5690453.1"/>
    </source>
</evidence>
<dbReference type="InterPro" id="IPR000515">
    <property type="entry name" value="MetI-like"/>
</dbReference>
<feature type="domain" description="ABC transmembrane type-1" evidence="8">
    <location>
        <begin position="65"/>
        <end position="246"/>
    </location>
</feature>
<keyword evidence="5 7" id="KW-1133">Transmembrane helix</keyword>
<dbReference type="PANTHER" id="PTHR30151:SF0">
    <property type="entry name" value="ABC TRANSPORTER PERMEASE PROTEIN MJ0413-RELATED"/>
    <property type="match status" value="1"/>
</dbReference>
<keyword evidence="6 7" id="KW-0472">Membrane</keyword>
<keyword evidence="3" id="KW-1003">Cell membrane</keyword>
<dbReference type="Proteomes" id="UP000652477">
    <property type="component" value="Unassembled WGS sequence"/>
</dbReference>
<dbReference type="EMBL" id="JACOPF010000005">
    <property type="protein sequence ID" value="MBC5690453.1"/>
    <property type="molecule type" value="Genomic_DNA"/>
</dbReference>
<dbReference type="GO" id="GO:0005886">
    <property type="term" value="C:plasma membrane"/>
    <property type="evidence" value="ECO:0007669"/>
    <property type="project" value="UniProtKB-SubCell"/>
</dbReference>
<feature type="transmembrane region" description="Helical" evidence="7">
    <location>
        <begin position="131"/>
        <end position="150"/>
    </location>
</feature>
<evidence type="ECO:0000256" key="6">
    <source>
        <dbReference type="ARBA" id="ARBA00023136"/>
    </source>
</evidence>
<evidence type="ECO:0000256" key="5">
    <source>
        <dbReference type="ARBA" id="ARBA00022989"/>
    </source>
</evidence>
<sequence length="260" mass="28759">MKKRKTNIQWERLIYGGAAILLFLVIWQILVKPGSAKFATPLEVGEFILQHITTKVGPCTIWGHAGWSLSRVGVGYILAAAAGIVLALLMSQSKVCNIILHPLFDLLRPIPPIAWVPLAILWFGIFEKAKYFIIFIGAFVPFVMNTYTGAVRVDKKLIDAALMLGTPPRTIFFRVVFPAIVPQIFAGAQVALTNAWMTVIGAEMARATEGVGWMILKGMENADMAQIVSGMAVIGVTGFLIAALMRWLEKHLIKWNVRER</sequence>
<dbReference type="Pfam" id="PF00528">
    <property type="entry name" value="BPD_transp_1"/>
    <property type="match status" value="1"/>
</dbReference>
<reference evidence="9" key="1">
    <citation type="submission" date="2020-08" db="EMBL/GenBank/DDBJ databases">
        <title>Genome public.</title>
        <authorList>
            <person name="Liu C."/>
            <person name="Sun Q."/>
        </authorList>
    </citation>
    <scope>NUCLEOTIDE SEQUENCE</scope>
    <source>
        <strain evidence="9">NSJ-55</strain>
    </source>
</reference>
<evidence type="ECO:0000256" key="1">
    <source>
        <dbReference type="ARBA" id="ARBA00004651"/>
    </source>
</evidence>
<feature type="transmembrane region" description="Helical" evidence="7">
    <location>
        <begin position="12"/>
        <end position="30"/>
    </location>
</feature>
<dbReference type="Gene3D" id="1.10.3720.10">
    <property type="entry name" value="MetI-like"/>
    <property type="match status" value="1"/>
</dbReference>
<dbReference type="AlphaFoldDB" id="A0A923RS59"/>
<feature type="transmembrane region" description="Helical" evidence="7">
    <location>
        <begin position="171"/>
        <end position="192"/>
    </location>
</feature>
<dbReference type="InterPro" id="IPR035906">
    <property type="entry name" value="MetI-like_sf"/>
</dbReference>
<keyword evidence="10" id="KW-1185">Reference proteome</keyword>
<comment type="similarity">
    <text evidence="7">Belongs to the binding-protein-dependent transport system permease family.</text>
</comment>
<dbReference type="FunFam" id="1.10.3720.10:FF:000003">
    <property type="entry name" value="Aliphatic sulfonate ABC transporter permease"/>
    <property type="match status" value="1"/>
</dbReference>